<evidence type="ECO:0000256" key="2">
    <source>
        <dbReference type="ARBA" id="ARBA00002790"/>
    </source>
</evidence>
<feature type="active site" description="Proton donor" evidence="12 14">
    <location>
        <position position="102"/>
    </location>
</feature>
<dbReference type="NCBIfam" id="TIGR00737">
    <property type="entry name" value="nifR3_yhdG"/>
    <property type="match status" value="1"/>
</dbReference>
<dbReference type="Proteomes" id="UP000244906">
    <property type="component" value="Unassembled WGS sequence"/>
</dbReference>
<dbReference type="SUPFAM" id="SSF51395">
    <property type="entry name" value="FMN-linked oxidoreductases"/>
    <property type="match status" value="1"/>
</dbReference>
<evidence type="ECO:0000256" key="11">
    <source>
        <dbReference type="ARBA" id="ARBA00048802"/>
    </source>
</evidence>
<evidence type="ECO:0000256" key="3">
    <source>
        <dbReference type="ARBA" id="ARBA00022555"/>
    </source>
</evidence>
<evidence type="ECO:0000313" key="18">
    <source>
        <dbReference type="Proteomes" id="UP000244906"/>
    </source>
</evidence>
<evidence type="ECO:0000256" key="7">
    <source>
        <dbReference type="ARBA" id="ARBA00022857"/>
    </source>
</evidence>
<comment type="cofactor">
    <cofactor evidence="1 12 13 15">
        <name>FMN</name>
        <dbReference type="ChEBI" id="CHEBI:58210"/>
    </cofactor>
</comment>
<comment type="similarity">
    <text evidence="12">Belongs to the Dus family. DusB subfamily.</text>
</comment>
<evidence type="ECO:0000256" key="9">
    <source>
        <dbReference type="ARBA" id="ARBA00023002"/>
    </source>
</evidence>
<dbReference type="InterPro" id="IPR013785">
    <property type="entry name" value="Aldolase_TIM"/>
</dbReference>
<comment type="function">
    <text evidence="2 12 13">Catalyzes the synthesis of 5,6-dihydrouridine (D), a modified base found in the D-loop of most tRNAs, via the reduction of the C5-C6 double bond in target uridines.</text>
</comment>
<feature type="domain" description="DUS-like FMN-binding" evidence="16">
    <location>
        <begin position="14"/>
        <end position="319"/>
    </location>
</feature>
<keyword evidence="15" id="KW-0547">Nucleotide-binding</keyword>
<dbReference type="InterPro" id="IPR004652">
    <property type="entry name" value="DusB-like"/>
</dbReference>
<dbReference type="InterPro" id="IPR024036">
    <property type="entry name" value="tRNA-dHydroUridine_Synthase_C"/>
</dbReference>
<dbReference type="OrthoDB" id="9764501at2"/>
<dbReference type="PROSITE" id="PS01136">
    <property type="entry name" value="UPF0034"/>
    <property type="match status" value="1"/>
</dbReference>
<dbReference type="AlphaFoldDB" id="A0A2V1GQM0"/>
<feature type="binding site" evidence="12 15">
    <location>
        <begin position="226"/>
        <end position="227"/>
    </location>
    <ligand>
        <name>FMN</name>
        <dbReference type="ChEBI" id="CHEBI:58210"/>
    </ligand>
</feature>
<feature type="binding site" evidence="12 15">
    <location>
        <position position="72"/>
    </location>
    <ligand>
        <name>FMN</name>
        <dbReference type="ChEBI" id="CHEBI:58210"/>
    </ligand>
</feature>
<comment type="catalytic activity">
    <reaction evidence="11 12">
        <text>a 5,6-dihydrouridine in tRNA + NAD(+) = a uridine in tRNA + NADH + H(+)</text>
        <dbReference type="Rhea" id="RHEA:54452"/>
        <dbReference type="Rhea" id="RHEA-COMP:13339"/>
        <dbReference type="Rhea" id="RHEA-COMP:13887"/>
        <dbReference type="ChEBI" id="CHEBI:15378"/>
        <dbReference type="ChEBI" id="CHEBI:57540"/>
        <dbReference type="ChEBI" id="CHEBI:57945"/>
        <dbReference type="ChEBI" id="CHEBI:65315"/>
        <dbReference type="ChEBI" id="CHEBI:74443"/>
    </reaction>
</comment>
<dbReference type="CDD" id="cd02801">
    <property type="entry name" value="DUS_like_FMN"/>
    <property type="match status" value="1"/>
</dbReference>
<evidence type="ECO:0000313" key="17">
    <source>
        <dbReference type="EMBL" id="PVZ66271.1"/>
    </source>
</evidence>
<sequence length="337" mass="37080">MKIGPFQLSSQLLAAPMAGVTDRPFRKLCRDFGAGLATSEMISSDPSLKNSRKSTLRRITAKDNELEPVSIQIAGTDPQAMAQAAAYNVDQGAQIIDINMGCPAKKVCNKLAGSALMKDEALVADILKAVKAAVDVPVTLKIRTGWDRQNKNALNIARIAEAEGIAMLAVHGRTREDLYKGEAEYDTITEIKRSISIPLVANGDINSPKKAAEVLKKTGADGLMIGRAAQGKPWIFQQINHYLENNTLLAEPAPEHIHQLMTQHLEGLYHHYGEVMGPRIARKHVGWYLAEQPFGSEVRRHFNQLQTTEAQQLLLTNFFQALAAQQLAPWINSLERS</sequence>
<keyword evidence="4 12" id="KW-0285">Flavoprotein</keyword>
<keyword evidence="3 12" id="KW-0820">tRNA-binding</keyword>
<evidence type="ECO:0000256" key="12">
    <source>
        <dbReference type="HAMAP-Rule" id="MF_02042"/>
    </source>
</evidence>
<dbReference type="EMBL" id="QDDL01000008">
    <property type="protein sequence ID" value="PVZ66271.1"/>
    <property type="molecule type" value="Genomic_DNA"/>
</dbReference>
<dbReference type="GO" id="GO:0000049">
    <property type="term" value="F:tRNA binding"/>
    <property type="evidence" value="ECO:0007669"/>
    <property type="project" value="UniProtKB-UniRule"/>
</dbReference>
<feature type="binding site" evidence="12 15">
    <location>
        <position position="141"/>
    </location>
    <ligand>
        <name>FMN</name>
        <dbReference type="ChEBI" id="CHEBI:58210"/>
    </ligand>
</feature>
<comment type="caution">
    <text evidence="17">The sequence shown here is derived from an EMBL/GenBank/DDBJ whole genome shotgun (WGS) entry which is preliminary data.</text>
</comment>
<dbReference type="GO" id="GO:0010181">
    <property type="term" value="F:FMN binding"/>
    <property type="evidence" value="ECO:0007669"/>
    <property type="project" value="UniProtKB-UniRule"/>
</dbReference>
<dbReference type="Gene3D" id="3.20.20.70">
    <property type="entry name" value="Aldolase class I"/>
    <property type="match status" value="1"/>
</dbReference>
<dbReference type="EC" id="1.3.1.-" evidence="12"/>
<evidence type="ECO:0000256" key="14">
    <source>
        <dbReference type="PIRSR" id="PIRSR006621-1"/>
    </source>
</evidence>
<dbReference type="InterPro" id="IPR032887">
    <property type="entry name" value="DusB"/>
</dbReference>
<dbReference type="PANTHER" id="PTHR45846">
    <property type="entry name" value="TRNA-DIHYDROURIDINE(47) SYNTHASE [NAD(P)(+)]-LIKE"/>
    <property type="match status" value="1"/>
</dbReference>
<evidence type="ECO:0000256" key="5">
    <source>
        <dbReference type="ARBA" id="ARBA00022643"/>
    </source>
</evidence>
<evidence type="ECO:0000256" key="6">
    <source>
        <dbReference type="ARBA" id="ARBA00022694"/>
    </source>
</evidence>
<evidence type="ECO:0000259" key="16">
    <source>
        <dbReference type="Pfam" id="PF01207"/>
    </source>
</evidence>
<evidence type="ECO:0000256" key="15">
    <source>
        <dbReference type="PIRSR" id="PIRSR006621-2"/>
    </source>
</evidence>
<feature type="binding site" evidence="15">
    <location>
        <position position="171"/>
    </location>
    <ligand>
        <name>FMN</name>
        <dbReference type="ChEBI" id="CHEBI:58210"/>
    </ligand>
</feature>
<keyword evidence="6 12" id="KW-0819">tRNA processing</keyword>
<accession>A0A2V1GQM0</accession>
<evidence type="ECO:0000256" key="4">
    <source>
        <dbReference type="ARBA" id="ARBA00022630"/>
    </source>
</evidence>
<evidence type="ECO:0000256" key="13">
    <source>
        <dbReference type="PIRNR" id="PIRNR006621"/>
    </source>
</evidence>
<protein>
    <recommendedName>
        <fullName evidence="12">tRNA-dihydrouridine synthase B</fullName>
        <ecNumber evidence="12">1.3.1.-</ecNumber>
    </recommendedName>
</protein>
<evidence type="ECO:0000256" key="1">
    <source>
        <dbReference type="ARBA" id="ARBA00001917"/>
    </source>
</evidence>
<evidence type="ECO:0000256" key="8">
    <source>
        <dbReference type="ARBA" id="ARBA00022884"/>
    </source>
</evidence>
<dbReference type="RefSeq" id="WP_116688191.1">
    <property type="nucleotide sequence ID" value="NZ_CAWNYD010000008.1"/>
</dbReference>
<keyword evidence="5 12" id="KW-0288">FMN</keyword>
<name>A0A2V1GQM0_9GAMM</name>
<feature type="binding site" evidence="12 15">
    <location>
        <begin position="16"/>
        <end position="18"/>
    </location>
    <ligand>
        <name>FMN</name>
        <dbReference type="ChEBI" id="CHEBI:58210"/>
    </ligand>
</feature>
<reference evidence="17 18" key="1">
    <citation type="submission" date="2018-04" db="EMBL/GenBank/DDBJ databases">
        <title>Thalassorhabdus spongiae gen. nov., sp. nov., isolated from a marine sponge in South-West Iceland.</title>
        <authorList>
            <person name="Knobloch S."/>
            <person name="Daussin A."/>
            <person name="Johannsson R."/>
            <person name="Marteinsson V.T."/>
        </authorList>
    </citation>
    <scope>NUCLEOTIDE SEQUENCE [LARGE SCALE GENOMIC DNA]</scope>
    <source>
        <strain evidence="17 18">Hp12</strain>
    </source>
</reference>
<dbReference type="InterPro" id="IPR035587">
    <property type="entry name" value="DUS-like_FMN-bd"/>
</dbReference>
<evidence type="ECO:0000256" key="10">
    <source>
        <dbReference type="ARBA" id="ARBA00048205"/>
    </source>
</evidence>
<feature type="binding site" evidence="12">
    <location>
        <begin position="202"/>
        <end position="204"/>
    </location>
    <ligand>
        <name>FMN</name>
        <dbReference type="ChEBI" id="CHEBI:58210"/>
    </ligand>
</feature>
<dbReference type="InterPro" id="IPR001269">
    <property type="entry name" value="DUS_fam"/>
</dbReference>
<keyword evidence="7 12" id="KW-0521">NADP</keyword>
<comment type="catalytic activity">
    <reaction evidence="10 12">
        <text>a 5,6-dihydrouridine in tRNA + NADP(+) = a uridine in tRNA + NADPH + H(+)</text>
        <dbReference type="Rhea" id="RHEA:23624"/>
        <dbReference type="Rhea" id="RHEA-COMP:13339"/>
        <dbReference type="Rhea" id="RHEA-COMP:13887"/>
        <dbReference type="ChEBI" id="CHEBI:15378"/>
        <dbReference type="ChEBI" id="CHEBI:57783"/>
        <dbReference type="ChEBI" id="CHEBI:58349"/>
        <dbReference type="ChEBI" id="CHEBI:65315"/>
        <dbReference type="ChEBI" id="CHEBI:74443"/>
    </reaction>
</comment>
<gene>
    <name evidence="12" type="primary">dusB</name>
    <name evidence="17" type="ORF">DC094_16320</name>
</gene>
<proteinExistence type="inferred from homology"/>
<keyword evidence="8 12" id="KW-0694">RNA-binding</keyword>
<keyword evidence="9 12" id="KW-0560">Oxidoreductase</keyword>
<dbReference type="GO" id="GO:0017150">
    <property type="term" value="F:tRNA dihydrouridine synthase activity"/>
    <property type="evidence" value="ECO:0007669"/>
    <property type="project" value="UniProtKB-UniRule"/>
</dbReference>
<comment type="similarity">
    <text evidence="13">Belongs to the dus family.</text>
</comment>
<keyword evidence="18" id="KW-1185">Reference proteome</keyword>
<dbReference type="HAMAP" id="MF_02042">
    <property type="entry name" value="DusB_subfam"/>
    <property type="match status" value="1"/>
</dbReference>
<dbReference type="Gene3D" id="1.10.1200.80">
    <property type="entry name" value="Putative flavin oxidoreducatase, domain 2"/>
    <property type="match status" value="1"/>
</dbReference>
<dbReference type="Pfam" id="PF01207">
    <property type="entry name" value="Dus"/>
    <property type="match status" value="1"/>
</dbReference>
<dbReference type="GO" id="GO:0050660">
    <property type="term" value="F:flavin adenine dinucleotide binding"/>
    <property type="evidence" value="ECO:0007669"/>
    <property type="project" value="InterPro"/>
</dbReference>
<dbReference type="PIRSF" id="PIRSF006621">
    <property type="entry name" value="Dus"/>
    <property type="match status" value="1"/>
</dbReference>
<dbReference type="PANTHER" id="PTHR45846:SF1">
    <property type="entry name" value="TRNA-DIHYDROURIDINE(47) SYNTHASE [NAD(P)(+)]-LIKE"/>
    <property type="match status" value="1"/>
</dbReference>
<dbReference type="InterPro" id="IPR018517">
    <property type="entry name" value="tRNA_hU_synthase_CS"/>
</dbReference>
<organism evidence="17 18">
    <name type="scientific">Pelagibaculum spongiae</name>
    <dbReference type="NCBI Taxonomy" id="2080658"/>
    <lineage>
        <taxon>Bacteria</taxon>
        <taxon>Pseudomonadati</taxon>
        <taxon>Pseudomonadota</taxon>
        <taxon>Gammaproteobacteria</taxon>
        <taxon>Oceanospirillales</taxon>
        <taxon>Pelagibaculum</taxon>
    </lineage>
</organism>